<protein>
    <recommendedName>
        <fullName evidence="1">CzcB-like C-terminal circularly permuted SH3-like domain-containing protein</fullName>
    </recommendedName>
</protein>
<dbReference type="AlphaFoldDB" id="A0A4Y9FZV1"/>
<evidence type="ECO:0000259" key="1">
    <source>
        <dbReference type="Pfam" id="PF25975"/>
    </source>
</evidence>
<dbReference type="RefSeq" id="WP_135113037.1">
    <property type="nucleotide sequence ID" value="NZ_JADGLL010000004.1"/>
</dbReference>
<dbReference type="GO" id="GO:0015562">
    <property type="term" value="F:efflux transmembrane transporter activity"/>
    <property type="evidence" value="ECO:0007669"/>
    <property type="project" value="TreeGrafter"/>
</dbReference>
<proteinExistence type="predicted"/>
<evidence type="ECO:0000313" key="3">
    <source>
        <dbReference type="Proteomes" id="UP000298358"/>
    </source>
</evidence>
<accession>A0A4Y9FZV1</accession>
<organism evidence="2 3">
    <name type="scientific">Microbacterium paludicola</name>
    <dbReference type="NCBI Taxonomy" id="300019"/>
    <lineage>
        <taxon>Bacteria</taxon>
        <taxon>Bacillati</taxon>
        <taxon>Actinomycetota</taxon>
        <taxon>Actinomycetes</taxon>
        <taxon>Micrococcales</taxon>
        <taxon>Microbacteriaceae</taxon>
        <taxon>Microbacterium</taxon>
    </lineage>
</organism>
<dbReference type="PANTHER" id="PTHR30469">
    <property type="entry name" value="MULTIDRUG RESISTANCE PROTEIN MDTA"/>
    <property type="match status" value="1"/>
</dbReference>
<comment type="caution">
    <text evidence="2">The sequence shown here is derived from an EMBL/GenBank/DDBJ whole genome shotgun (WGS) entry which is preliminary data.</text>
</comment>
<feature type="domain" description="CzcB-like C-terminal circularly permuted SH3-like" evidence="1">
    <location>
        <begin position="249"/>
        <end position="300"/>
    </location>
</feature>
<dbReference type="SUPFAM" id="SSF51230">
    <property type="entry name" value="Single hybrid motif"/>
    <property type="match status" value="1"/>
</dbReference>
<dbReference type="EMBL" id="SPQB01000004">
    <property type="protein sequence ID" value="TFU33908.1"/>
    <property type="molecule type" value="Genomic_DNA"/>
</dbReference>
<dbReference type="GO" id="GO:1990281">
    <property type="term" value="C:efflux pump complex"/>
    <property type="evidence" value="ECO:0007669"/>
    <property type="project" value="TreeGrafter"/>
</dbReference>
<reference evidence="2 3" key="1">
    <citation type="submission" date="2019-03" db="EMBL/GenBank/DDBJ databases">
        <title>Diversity of the mouse oral microbiome.</title>
        <authorList>
            <person name="Joseph S."/>
            <person name="Aduse-Opoku J."/>
            <person name="Curtis M."/>
            <person name="Wade W."/>
            <person name="Hashim A."/>
        </authorList>
    </citation>
    <scope>NUCLEOTIDE SEQUENCE [LARGE SCALE GENOMIC DNA]</scope>
    <source>
        <strain evidence="2 3">P1012</strain>
    </source>
</reference>
<keyword evidence="3" id="KW-1185">Reference proteome</keyword>
<gene>
    <name evidence="2" type="ORF">E4U02_02935</name>
</gene>
<name>A0A4Y9FZV1_9MICO</name>
<dbReference type="Gene3D" id="2.40.50.100">
    <property type="match status" value="1"/>
</dbReference>
<dbReference type="OrthoDB" id="4401807at2"/>
<dbReference type="InterPro" id="IPR058649">
    <property type="entry name" value="CzcB_C"/>
</dbReference>
<evidence type="ECO:0000313" key="2">
    <source>
        <dbReference type="EMBL" id="TFU33908.1"/>
    </source>
</evidence>
<dbReference type="Proteomes" id="UP000298358">
    <property type="component" value="Unassembled WGS sequence"/>
</dbReference>
<dbReference type="Gene3D" id="2.40.420.20">
    <property type="match status" value="1"/>
</dbReference>
<dbReference type="PANTHER" id="PTHR30469:SF33">
    <property type="entry name" value="SLR1207 PROTEIN"/>
    <property type="match status" value="1"/>
</dbReference>
<sequence>MAVFRRVILPVVWLVIGVVAAAALAKLAFFPDQSEAPVMGAGAEPTGALFEPQLAVERGTIRNDLELKATVAGDPAVAITAYKAGTVVDVFAGKGQQVAAGAIIASVREQIPQEDGSTFDLWSEIIAPGTGTLSDLSLASGQAVAPGDTVGAVAPATFRIQGSIAPEDRYRLTAEPKEATIQIAGGPAPFTCTGLVLETPLAGLPADDSAAPSSPTTTVRCPVPADVRVFPGLSATITIAGGIAEDVLVVPMTAVIGTAEAGVVFVPGPDGMPEEREVVLGLNDGKSIEVREGLEEGETIFEFVPAAAQAEEQTSAEAQG</sequence>
<dbReference type="Pfam" id="PF25975">
    <property type="entry name" value="CzcB_C"/>
    <property type="match status" value="1"/>
</dbReference>
<dbReference type="InterPro" id="IPR011053">
    <property type="entry name" value="Single_hybrid_motif"/>
</dbReference>